<feature type="transmembrane region" description="Helical" evidence="8">
    <location>
        <begin position="194"/>
        <end position="212"/>
    </location>
</feature>
<gene>
    <name evidence="10" type="ORF">H4R20_000514</name>
</gene>
<feature type="transmembrane region" description="Helical" evidence="8">
    <location>
        <begin position="12"/>
        <end position="37"/>
    </location>
</feature>
<feature type="transmembrane region" description="Helical" evidence="8">
    <location>
        <begin position="232"/>
        <end position="252"/>
    </location>
</feature>
<feature type="transmembrane region" description="Helical" evidence="8">
    <location>
        <begin position="314"/>
        <end position="334"/>
    </location>
</feature>
<feature type="transmembrane region" description="Helical" evidence="8">
    <location>
        <begin position="130"/>
        <end position="148"/>
    </location>
</feature>
<dbReference type="PANTHER" id="PTHR22950">
    <property type="entry name" value="AMINO ACID TRANSPORTER"/>
    <property type="match status" value="1"/>
</dbReference>
<evidence type="ECO:0000256" key="6">
    <source>
        <dbReference type="ARBA" id="ARBA00022989"/>
    </source>
</evidence>
<protein>
    <recommendedName>
        <fullName evidence="9">Amino acid transporter transmembrane domain-containing protein</fullName>
    </recommendedName>
</protein>
<evidence type="ECO:0000313" key="11">
    <source>
        <dbReference type="Proteomes" id="UP001140094"/>
    </source>
</evidence>
<keyword evidence="11" id="KW-1185">Reference proteome</keyword>
<feature type="transmembrane region" description="Helical" evidence="8">
    <location>
        <begin position="155"/>
        <end position="174"/>
    </location>
</feature>
<feature type="transmembrane region" description="Helical" evidence="8">
    <location>
        <begin position="272"/>
        <end position="293"/>
    </location>
</feature>
<keyword evidence="6 8" id="KW-1133">Transmembrane helix</keyword>
<dbReference type="OrthoDB" id="28208at2759"/>
<feature type="transmembrane region" description="Helical" evidence="8">
    <location>
        <begin position="340"/>
        <end position="362"/>
    </location>
</feature>
<dbReference type="Proteomes" id="UP001140094">
    <property type="component" value="Unassembled WGS sequence"/>
</dbReference>
<evidence type="ECO:0000256" key="8">
    <source>
        <dbReference type="SAM" id="Phobius"/>
    </source>
</evidence>
<dbReference type="EMBL" id="JANBUO010000017">
    <property type="protein sequence ID" value="KAJ2808920.1"/>
    <property type="molecule type" value="Genomic_DNA"/>
</dbReference>
<comment type="similarity">
    <text evidence="2">Belongs to the amino acid/polyamine transporter 2 family.</text>
</comment>
<feature type="transmembrane region" description="Helical" evidence="8">
    <location>
        <begin position="406"/>
        <end position="427"/>
    </location>
</feature>
<evidence type="ECO:0000259" key="9">
    <source>
        <dbReference type="Pfam" id="PF01490"/>
    </source>
</evidence>
<comment type="subcellular location">
    <subcellularLocation>
        <location evidence="1">Membrane</location>
        <topology evidence="1">Multi-pass membrane protein</topology>
    </subcellularLocation>
</comment>
<evidence type="ECO:0000313" key="10">
    <source>
        <dbReference type="EMBL" id="KAJ2808920.1"/>
    </source>
</evidence>
<feature type="transmembrane region" description="Helical" evidence="8">
    <location>
        <begin position="43"/>
        <end position="67"/>
    </location>
</feature>
<comment type="caution">
    <text evidence="10">The sequence shown here is derived from an EMBL/GenBank/DDBJ whole genome shotgun (WGS) entry which is preliminary data.</text>
</comment>
<dbReference type="PANTHER" id="PTHR22950:SF458">
    <property type="entry name" value="SODIUM-COUPLED NEUTRAL AMINO ACID TRANSPORTER 11-RELATED"/>
    <property type="match status" value="1"/>
</dbReference>
<evidence type="ECO:0000256" key="1">
    <source>
        <dbReference type="ARBA" id="ARBA00004141"/>
    </source>
</evidence>
<dbReference type="InterPro" id="IPR013057">
    <property type="entry name" value="AA_transpt_TM"/>
</dbReference>
<keyword evidence="7 8" id="KW-0472">Membrane</keyword>
<reference evidence="10" key="1">
    <citation type="submission" date="2022-07" db="EMBL/GenBank/DDBJ databases">
        <title>Phylogenomic reconstructions and comparative analyses of Kickxellomycotina fungi.</title>
        <authorList>
            <person name="Reynolds N.K."/>
            <person name="Stajich J.E."/>
            <person name="Barry K."/>
            <person name="Grigoriev I.V."/>
            <person name="Crous P."/>
            <person name="Smith M.E."/>
        </authorList>
    </citation>
    <scope>NUCLEOTIDE SEQUENCE</scope>
    <source>
        <strain evidence="10">NRRL 1565</strain>
    </source>
</reference>
<proteinExistence type="inferred from homology"/>
<evidence type="ECO:0000256" key="5">
    <source>
        <dbReference type="ARBA" id="ARBA00022970"/>
    </source>
</evidence>
<organism evidence="10 11">
    <name type="scientific">Coemansia guatemalensis</name>
    <dbReference type="NCBI Taxonomy" id="2761395"/>
    <lineage>
        <taxon>Eukaryota</taxon>
        <taxon>Fungi</taxon>
        <taxon>Fungi incertae sedis</taxon>
        <taxon>Zoopagomycota</taxon>
        <taxon>Kickxellomycotina</taxon>
        <taxon>Kickxellomycetes</taxon>
        <taxon>Kickxellales</taxon>
        <taxon>Kickxellaceae</taxon>
        <taxon>Coemansia</taxon>
    </lineage>
</organism>
<keyword evidence="5" id="KW-0029">Amino-acid transport</keyword>
<feature type="transmembrane region" description="Helical" evidence="8">
    <location>
        <begin position="88"/>
        <end position="110"/>
    </location>
</feature>
<name>A0A9W8LWU6_9FUNG</name>
<evidence type="ECO:0000256" key="4">
    <source>
        <dbReference type="ARBA" id="ARBA00022692"/>
    </source>
</evidence>
<dbReference type="AlphaFoldDB" id="A0A9W8LWU6"/>
<dbReference type="GO" id="GO:0015179">
    <property type="term" value="F:L-amino acid transmembrane transporter activity"/>
    <property type="evidence" value="ECO:0007669"/>
    <property type="project" value="TreeGrafter"/>
</dbReference>
<dbReference type="Pfam" id="PF01490">
    <property type="entry name" value="Aa_trans"/>
    <property type="match status" value="1"/>
</dbReference>
<accession>A0A9W8LWU6</accession>
<keyword evidence="3" id="KW-0813">Transport</keyword>
<keyword evidence="4 8" id="KW-0812">Transmembrane</keyword>
<evidence type="ECO:0000256" key="2">
    <source>
        <dbReference type="ARBA" id="ARBA00008066"/>
    </source>
</evidence>
<evidence type="ECO:0000256" key="7">
    <source>
        <dbReference type="ARBA" id="ARBA00023136"/>
    </source>
</evidence>
<evidence type="ECO:0000256" key="3">
    <source>
        <dbReference type="ARBA" id="ARBA00022448"/>
    </source>
</evidence>
<feature type="domain" description="Amino acid transporter transmembrane" evidence="9">
    <location>
        <begin position="14"/>
        <end position="367"/>
    </location>
</feature>
<sequence>MVEQLAAGVRGTLSPVGVGFNLVNTIIGSGILALPYAMKEAGFYFGIFLMIAVAALAWASLNTLIYSGRRVGLYKYESVSEAALGQSGRYLLTFALAVNSVGSCISYLIIIGDTATPIVQGIFGQSVFTSRQTVIAVAATGFTLPLLFFRTLAPLVRASVASTLCLPFIVAIVAVRGPAYRVTPAPTPVFGPSVLPALGVIAFAYSCTQVCYQSYGTLERKTLAGWSRASGFAVGLAVAIYLAFSIISYQSFGLETQPNLLNNFASDDTLANVARALLAFSLTLTYPMQFYPIRDLFGESLGLSLDAQLPQQRSWFHALTMLLFGATLAVALTVDDLGFVFKLIGTGASSLLVLGLPGIIYLRVASPYLRRKTSDAVTGETTSLLGPAHSDSSDDVAIISEPRTSLVSVFLLALGIAVFIIGTWTSINEFVSS</sequence>
<dbReference type="GO" id="GO:0016020">
    <property type="term" value="C:membrane"/>
    <property type="evidence" value="ECO:0007669"/>
    <property type="project" value="UniProtKB-SubCell"/>
</dbReference>